<dbReference type="InterPro" id="IPR011527">
    <property type="entry name" value="ABC1_TM_dom"/>
</dbReference>
<dbReference type="InterPro" id="IPR017871">
    <property type="entry name" value="ABC_transporter-like_CS"/>
</dbReference>
<dbReference type="SUPFAM" id="SSF90123">
    <property type="entry name" value="ABC transporter transmembrane region"/>
    <property type="match status" value="1"/>
</dbReference>
<dbReference type="AlphaFoldDB" id="A0A975FX05"/>
<comment type="subcellular location">
    <subcellularLocation>
        <location evidence="1">Cell membrane</location>
        <topology evidence="1">Multi-pass membrane protein</topology>
    </subcellularLocation>
</comment>
<dbReference type="PROSITE" id="PS50929">
    <property type="entry name" value="ABC_TM1F"/>
    <property type="match status" value="1"/>
</dbReference>
<feature type="domain" description="ABC transporter" evidence="9">
    <location>
        <begin position="373"/>
        <end position="609"/>
    </location>
</feature>
<dbReference type="Pfam" id="PF00664">
    <property type="entry name" value="ABC_membrane"/>
    <property type="match status" value="1"/>
</dbReference>
<dbReference type="NCBIfam" id="TIGR02204">
    <property type="entry name" value="MsbA_rel"/>
    <property type="match status" value="1"/>
</dbReference>
<feature type="domain" description="ABC transmembrane type-1" evidence="10">
    <location>
        <begin position="56"/>
        <end position="338"/>
    </location>
</feature>
<evidence type="ECO:0000256" key="3">
    <source>
        <dbReference type="ARBA" id="ARBA00022741"/>
    </source>
</evidence>
<dbReference type="GO" id="GO:0090374">
    <property type="term" value="P:oligopeptide export from mitochondrion"/>
    <property type="evidence" value="ECO:0007669"/>
    <property type="project" value="TreeGrafter"/>
</dbReference>
<dbReference type="GO" id="GO:0005886">
    <property type="term" value="C:plasma membrane"/>
    <property type="evidence" value="ECO:0007669"/>
    <property type="project" value="UniProtKB-SubCell"/>
</dbReference>
<comment type="function">
    <text evidence="7">Part of an ABC transporter complex. Transmembrane domains (TMD) form a pore in the inner membrane and the ATP-binding domain (NBD) is responsible for energy generation.</text>
</comment>
<dbReference type="GO" id="GO:0015421">
    <property type="term" value="F:ABC-type oligopeptide transporter activity"/>
    <property type="evidence" value="ECO:0007669"/>
    <property type="project" value="TreeGrafter"/>
</dbReference>
<evidence type="ECO:0000256" key="2">
    <source>
        <dbReference type="ARBA" id="ARBA00022692"/>
    </source>
</evidence>
<dbReference type="Proteomes" id="UP000676409">
    <property type="component" value="Chromosome"/>
</dbReference>
<dbReference type="PROSITE" id="PS00211">
    <property type="entry name" value="ABC_TRANSPORTER_1"/>
    <property type="match status" value="1"/>
</dbReference>
<dbReference type="KEGG" id="caul:KCG34_16700"/>
<dbReference type="Pfam" id="PF00005">
    <property type="entry name" value="ABC_tran"/>
    <property type="match status" value="1"/>
</dbReference>
<dbReference type="InterPro" id="IPR011918">
    <property type="entry name" value="ABC_MsbA_ATP-bd"/>
</dbReference>
<dbReference type="PANTHER" id="PTHR43394">
    <property type="entry name" value="ATP-DEPENDENT PERMEASE MDL1, MITOCHONDRIAL"/>
    <property type="match status" value="1"/>
</dbReference>
<evidence type="ECO:0000256" key="8">
    <source>
        <dbReference type="SAM" id="Phobius"/>
    </source>
</evidence>
<feature type="transmembrane region" description="Helical" evidence="8">
    <location>
        <begin position="194"/>
        <end position="212"/>
    </location>
</feature>
<reference evidence="11" key="1">
    <citation type="submission" date="2021-04" db="EMBL/GenBank/DDBJ databases">
        <title>The complete genome sequence of Caulobacter sp. S6.</title>
        <authorList>
            <person name="Tang Y."/>
            <person name="Ouyang W."/>
            <person name="Liu Q."/>
            <person name="Huang B."/>
            <person name="Guo Z."/>
            <person name="Lei P."/>
        </authorList>
    </citation>
    <scope>NUCLEOTIDE SEQUENCE</scope>
    <source>
        <strain evidence="11">S6</strain>
    </source>
</reference>
<evidence type="ECO:0000256" key="6">
    <source>
        <dbReference type="ARBA" id="ARBA00023136"/>
    </source>
</evidence>
<keyword evidence="6 8" id="KW-0472">Membrane</keyword>
<evidence type="ECO:0000259" key="10">
    <source>
        <dbReference type="PROSITE" id="PS50929"/>
    </source>
</evidence>
<evidence type="ECO:0000313" key="12">
    <source>
        <dbReference type="Proteomes" id="UP000676409"/>
    </source>
</evidence>
<dbReference type="RefSeq" id="WP_211936758.1">
    <property type="nucleotide sequence ID" value="NZ_CP073078.1"/>
</dbReference>
<dbReference type="InterPro" id="IPR027417">
    <property type="entry name" value="P-loop_NTPase"/>
</dbReference>
<dbReference type="GO" id="GO:0005524">
    <property type="term" value="F:ATP binding"/>
    <property type="evidence" value="ECO:0007669"/>
    <property type="project" value="UniProtKB-KW"/>
</dbReference>
<name>A0A975FX05_9CAUL</name>
<evidence type="ECO:0000313" key="11">
    <source>
        <dbReference type="EMBL" id="QUD86706.1"/>
    </source>
</evidence>
<dbReference type="FunFam" id="3.40.50.300:FF:000218">
    <property type="entry name" value="Multidrug ABC transporter ATP-binding protein"/>
    <property type="match status" value="1"/>
</dbReference>
<dbReference type="PROSITE" id="PS50893">
    <property type="entry name" value="ABC_TRANSPORTER_2"/>
    <property type="match status" value="1"/>
</dbReference>
<protein>
    <submittedName>
        <fullName evidence="11">ATP-binding cassette domain-containing protein</fullName>
    </submittedName>
</protein>
<dbReference type="InterPro" id="IPR003439">
    <property type="entry name" value="ABC_transporter-like_ATP-bd"/>
</dbReference>
<feature type="transmembrane region" description="Helical" evidence="8">
    <location>
        <begin position="95"/>
        <end position="116"/>
    </location>
</feature>
<sequence>MSDATADEAVAAGRPNAGAVLAQSMSQAAARRPKSRDLSPLAGLWPHVRAHIGDAIGGGLFLIVSSSATVGLSAAGRYVVDHGLQLGTPQALNQAFGALSVVVALLAAATALRFYFVSRLGERVVADLRRQVYDHILTLDPAFFTQTRTGEVLSRMTTDMTIIETVSAYASIALRNLLMFIGSLGMLIAFVPRYTIFVLVLVLFVLAPLFLFGRRVRKLSMTAQDRFAEAVGFAGESLDALETVQAFNREANVSARFGAGVEAAFRASMARVRARALMAALVIALIFAGVGGILYLACTAVFIQHTMSGGTLLQFIVLSVLAASSVGQIGEVMGEMQKAAGAMDRISELLAARPAIAPPPIPVALPEPPRGAISFEHVDFAYPGRPDLPALKDFSLSVKPGERVALVGPSGAGKSTVLRLLLRFYDPQGGVVRLDGVDLKQADPAKARARIALVGQDAPLFSGSAYENLAFARDGASQEEMQAAARAAQAFSFLSALPEGFDTPIGERAKTLSGGQRQRLAIARALLRDAPILLLDEATSALDAENERLVQEALHEAMTGRTTLVIAHRLATVLEADRIVVMDEGHVVEEGDHAELVAKGGLYARLAKLQFGVEA</sequence>
<organism evidence="11 12">
    <name type="scientific">Phenylobacterium montanum</name>
    <dbReference type="NCBI Taxonomy" id="2823693"/>
    <lineage>
        <taxon>Bacteria</taxon>
        <taxon>Pseudomonadati</taxon>
        <taxon>Pseudomonadota</taxon>
        <taxon>Alphaproteobacteria</taxon>
        <taxon>Caulobacterales</taxon>
        <taxon>Caulobacteraceae</taxon>
        <taxon>Phenylobacterium</taxon>
    </lineage>
</organism>
<feature type="transmembrane region" description="Helical" evidence="8">
    <location>
        <begin position="55"/>
        <end position="75"/>
    </location>
</feature>
<dbReference type="InterPro" id="IPR003593">
    <property type="entry name" value="AAA+_ATPase"/>
</dbReference>
<dbReference type="GO" id="GO:0016887">
    <property type="term" value="F:ATP hydrolysis activity"/>
    <property type="evidence" value="ECO:0007669"/>
    <property type="project" value="InterPro"/>
</dbReference>
<evidence type="ECO:0000259" key="9">
    <source>
        <dbReference type="PROSITE" id="PS50893"/>
    </source>
</evidence>
<dbReference type="SMART" id="SM00382">
    <property type="entry name" value="AAA"/>
    <property type="match status" value="1"/>
</dbReference>
<accession>A0A975FX05</accession>
<dbReference type="CDD" id="cd18575">
    <property type="entry name" value="ABC_6TM_bac_exporter_ABCB8_10_like"/>
    <property type="match status" value="1"/>
</dbReference>
<dbReference type="SUPFAM" id="SSF52540">
    <property type="entry name" value="P-loop containing nucleoside triphosphate hydrolases"/>
    <property type="match status" value="1"/>
</dbReference>
<keyword evidence="4 11" id="KW-0067">ATP-binding</keyword>
<dbReference type="EMBL" id="CP073078">
    <property type="protein sequence ID" value="QUD86706.1"/>
    <property type="molecule type" value="Genomic_DNA"/>
</dbReference>
<dbReference type="InterPro" id="IPR039421">
    <property type="entry name" value="Type_1_exporter"/>
</dbReference>
<dbReference type="PANTHER" id="PTHR43394:SF1">
    <property type="entry name" value="ATP-BINDING CASSETTE SUB-FAMILY B MEMBER 10, MITOCHONDRIAL"/>
    <property type="match status" value="1"/>
</dbReference>
<evidence type="ECO:0000256" key="1">
    <source>
        <dbReference type="ARBA" id="ARBA00004651"/>
    </source>
</evidence>
<dbReference type="Gene3D" id="1.20.1560.10">
    <property type="entry name" value="ABC transporter type 1, transmembrane domain"/>
    <property type="match status" value="1"/>
</dbReference>
<feature type="transmembrane region" description="Helical" evidence="8">
    <location>
        <begin position="276"/>
        <end position="303"/>
    </location>
</feature>
<gene>
    <name evidence="11" type="ORF">KCG34_16700</name>
</gene>
<evidence type="ECO:0000256" key="5">
    <source>
        <dbReference type="ARBA" id="ARBA00022989"/>
    </source>
</evidence>
<dbReference type="Gene3D" id="3.40.50.300">
    <property type="entry name" value="P-loop containing nucleotide triphosphate hydrolases"/>
    <property type="match status" value="1"/>
</dbReference>
<proteinExistence type="predicted"/>
<evidence type="ECO:0000256" key="4">
    <source>
        <dbReference type="ARBA" id="ARBA00022840"/>
    </source>
</evidence>
<keyword evidence="5 8" id="KW-1133">Transmembrane helix</keyword>
<evidence type="ECO:0000256" key="7">
    <source>
        <dbReference type="ARBA" id="ARBA00024725"/>
    </source>
</evidence>
<keyword evidence="3" id="KW-0547">Nucleotide-binding</keyword>
<keyword evidence="2 8" id="KW-0812">Transmembrane</keyword>
<feature type="transmembrane region" description="Helical" evidence="8">
    <location>
        <begin position="166"/>
        <end position="188"/>
    </location>
</feature>
<keyword evidence="12" id="KW-1185">Reference proteome</keyword>
<dbReference type="InterPro" id="IPR036640">
    <property type="entry name" value="ABC1_TM_sf"/>
</dbReference>